<accession>A0A0C9SPT9</accession>
<dbReference type="EMBL" id="KN819488">
    <property type="protein sequence ID" value="KIJ09224.1"/>
    <property type="molecule type" value="Genomic_DNA"/>
</dbReference>
<reference evidence="2 3" key="1">
    <citation type="submission" date="2014-06" db="EMBL/GenBank/DDBJ databases">
        <authorList>
            <consortium name="DOE Joint Genome Institute"/>
            <person name="Kuo A."/>
            <person name="Kohler A."/>
            <person name="Nagy L.G."/>
            <person name="Floudas D."/>
            <person name="Copeland A."/>
            <person name="Barry K.W."/>
            <person name="Cichocki N."/>
            <person name="Veneault-Fourrey C."/>
            <person name="LaButti K."/>
            <person name="Lindquist E.A."/>
            <person name="Lipzen A."/>
            <person name="Lundell T."/>
            <person name="Morin E."/>
            <person name="Murat C."/>
            <person name="Sun H."/>
            <person name="Tunlid A."/>
            <person name="Henrissat B."/>
            <person name="Grigoriev I.V."/>
            <person name="Hibbett D.S."/>
            <person name="Martin F."/>
            <person name="Nordberg H.P."/>
            <person name="Cantor M.N."/>
            <person name="Hua S.X."/>
        </authorList>
    </citation>
    <scope>NUCLEOTIDE SEQUENCE [LARGE SCALE GENOMIC DNA]</scope>
    <source>
        <strain evidence="2 3">ATCC 200175</strain>
    </source>
</reference>
<dbReference type="HOGENOM" id="CLU_2513274_0_0_1"/>
<keyword evidence="3" id="KW-1185">Reference proteome</keyword>
<evidence type="ECO:0000313" key="2">
    <source>
        <dbReference type="EMBL" id="KIJ09224.1"/>
    </source>
</evidence>
<dbReference type="AlphaFoldDB" id="A0A0C9SPT9"/>
<organism evidence="2 3">
    <name type="scientific">Paxillus involutus ATCC 200175</name>
    <dbReference type="NCBI Taxonomy" id="664439"/>
    <lineage>
        <taxon>Eukaryota</taxon>
        <taxon>Fungi</taxon>
        <taxon>Dikarya</taxon>
        <taxon>Basidiomycota</taxon>
        <taxon>Agaricomycotina</taxon>
        <taxon>Agaricomycetes</taxon>
        <taxon>Agaricomycetidae</taxon>
        <taxon>Boletales</taxon>
        <taxon>Paxilineae</taxon>
        <taxon>Paxillaceae</taxon>
        <taxon>Paxillus</taxon>
    </lineage>
</organism>
<protein>
    <submittedName>
        <fullName evidence="2">Uncharacterized protein</fullName>
    </submittedName>
</protein>
<evidence type="ECO:0000256" key="1">
    <source>
        <dbReference type="SAM" id="MobiDB-lite"/>
    </source>
</evidence>
<name>A0A0C9SPT9_PAXIN</name>
<feature type="region of interest" description="Disordered" evidence="1">
    <location>
        <begin position="1"/>
        <end position="66"/>
    </location>
</feature>
<evidence type="ECO:0000313" key="3">
    <source>
        <dbReference type="Proteomes" id="UP000053647"/>
    </source>
</evidence>
<dbReference type="Proteomes" id="UP000053647">
    <property type="component" value="Unassembled WGS sequence"/>
</dbReference>
<proteinExistence type="predicted"/>
<sequence length="85" mass="9318">MSKKLLDPQPDDAEATPAAQSKSLERLQHPSECSKYLEDNDAESAAPDVEDKVEDPLPHSNVNSKCPPTTCKCLNQSITMVAHRD</sequence>
<gene>
    <name evidence="2" type="ORF">PAXINDRAFT_17680</name>
</gene>
<reference evidence="3" key="2">
    <citation type="submission" date="2015-01" db="EMBL/GenBank/DDBJ databases">
        <title>Evolutionary Origins and Diversification of the Mycorrhizal Mutualists.</title>
        <authorList>
            <consortium name="DOE Joint Genome Institute"/>
            <consortium name="Mycorrhizal Genomics Consortium"/>
            <person name="Kohler A."/>
            <person name="Kuo A."/>
            <person name="Nagy L.G."/>
            <person name="Floudas D."/>
            <person name="Copeland A."/>
            <person name="Barry K.W."/>
            <person name="Cichocki N."/>
            <person name="Veneault-Fourrey C."/>
            <person name="LaButti K."/>
            <person name="Lindquist E.A."/>
            <person name="Lipzen A."/>
            <person name="Lundell T."/>
            <person name="Morin E."/>
            <person name="Murat C."/>
            <person name="Riley R."/>
            <person name="Ohm R."/>
            <person name="Sun H."/>
            <person name="Tunlid A."/>
            <person name="Henrissat B."/>
            <person name="Grigoriev I.V."/>
            <person name="Hibbett D.S."/>
            <person name="Martin F."/>
        </authorList>
    </citation>
    <scope>NUCLEOTIDE SEQUENCE [LARGE SCALE GENOMIC DNA]</scope>
    <source>
        <strain evidence="3">ATCC 200175</strain>
    </source>
</reference>